<sequence length="1140" mass="120351">MPSLYESTANTGEVASSNFTTLYNASGLSVPNAGAGSITGNLNVGGNLTVQGSSLLIGDVTLQSTLSLPNYTFPAPDGTTDQVLVTDGNGNLYWSDVSAIPGADYNISATVATGGANLTLANTAGFSDSVKLASGTNMSIVRTDANTITISTIADNIPDGTANGQMLVWQNSAWTANNEVTFSAFADRTRFINNIPSASVSVVDLLRQVSGTLADGALVGSLFGFTDGSPWNGVTNPRYTHRTMSEYDTGGNPVYRIQADPVGNFVAGSTTVYSQLRVDNDYIGLRGNEVILNFDLTGAPTEDGIFRVNRGSSTDATLTWNETTDTWDFNNSVVTSGDLAVNGGDITTTATTFNLLNTTATTVNAFGASTATNIGAATGTTTLGNNLDVNGETVRINANDTAADSYLYMKGSTEYLKWDNTNSRFELSDQLYITQTDIPAILERRNVSTDISPSEQKSSIRLINRITDALSNDVINTGPGITFARTSGVSDATERLFASMGSSWNGTDKTASLAFTWSNDNYAEPTPGSFPGSYTLLDLNSNNTQFENDSLFVDYSAAGNFSTATSIITSNTLVFGSAHGFAVGERIKYMSTTQNGLTQYTYYYVLSAGFTTTQCRLSLTTTGSAITLTNGTGLTLNFAELVNQVGINNSNPGYTLDVNGNANIAADFNVDGGTLFVNSTTSRVGINTYSPGYTLDVNGTLNSVGVVTVQSDTITMNTDKTNLNVQLNFGRAAPNGNAVIRWNATSNTFEWSENGSTWHQFIDATLTAPFYNGQLLSYRNGEWVNDNRVDTTLSTERNVFNYRPLSPSAGFNTSLYLRKDYSNAAIDTPGVGTYADGAGSALSFQVVSDTQAPPGGAVGSANQFATIAGIYSSTNPAIELRTSINNGTASPAIATFDSTIIDLAGSTLTLNSENTGAATSATIAANRGSTGADATLIWDETTGFWTFNNNVYGSDQIVAGVSLATNGNNIYFNNEDGTAADCFITVKKPGVGDPQIKWNEATDRWQTSVDGSTYLNIPNQNLDIADDVSFAGVTVDSITTFNSQTTTTTALTTVQISGTTRNSQKAIIRIIDNVTGEIQMLEALAFYKGTTAYLTTYAEMYTSAALATFTASISAGTLSILATPASTNSTTFTVSRISLT</sequence>
<accession>A0A6J5MZE1</accession>
<proteinExistence type="predicted"/>
<gene>
    <name evidence="1" type="ORF">UFOVP592_43</name>
</gene>
<organism evidence="1">
    <name type="scientific">uncultured Caudovirales phage</name>
    <dbReference type="NCBI Taxonomy" id="2100421"/>
    <lineage>
        <taxon>Viruses</taxon>
        <taxon>Duplodnaviria</taxon>
        <taxon>Heunggongvirae</taxon>
        <taxon>Uroviricota</taxon>
        <taxon>Caudoviricetes</taxon>
        <taxon>Peduoviridae</taxon>
        <taxon>Maltschvirus</taxon>
        <taxon>Maltschvirus maltsch</taxon>
    </lineage>
</organism>
<protein>
    <submittedName>
        <fullName evidence="1">Uncharacterized protein</fullName>
    </submittedName>
</protein>
<name>A0A6J5MZE1_9CAUD</name>
<evidence type="ECO:0000313" key="1">
    <source>
        <dbReference type="EMBL" id="CAB4151928.1"/>
    </source>
</evidence>
<reference evidence="1" key="1">
    <citation type="submission" date="2020-04" db="EMBL/GenBank/DDBJ databases">
        <authorList>
            <person name="Chiriac C."/>
            <person name="Salcher M."/>
            <person name="Ghai R."/>
            <person name="Kavagutti S V."/>
        </authorList>
    </citation>
    <scope>NUCLEOTIDE SEQUENCE</scope>
</reference>
<dbReference type="EMBL" id="LR796558">
    <property type="protein sequence ID" value="CAB4151928.1"/>
    <property type="molecule type" value="Genomic_DNA"/>
</dbReference>